<dbReference type="InterPro" id="IPR004582">
    <property type="entry name" value="Checkpoint_prot_Rad17_Rad24"/>
</dbReference>
<name>A0A0A9WZU1_LYGHE</name>
<evidence type="ECO:0000256" key="1">
    <source>
        <dbReference type="ARBA" id="ARBA00004123"/>
    </source>
</evidence>
<evidence type="ECO:0000256" key="2">
    <source>
        <dbReference type="ARBA" id="ARBA00006168"/>
    </source>
</evidence>
<dbReference type="GO" id="GO:0005634">
    <property type="term" value="C:nucleus"/>
    <property type="evidence" value="ECO:0007669"/>
    <property type="project" value="UniProtKB-SubCell"/>
</dbReference>
<dbReference type="GO" id="GO:0005524">
    <property type="term" value="F:ATP binding"/>
    <property type="evidence" value="ECO:0007669"/>
    <property type="project" value="UniProtKB-KW"/>
</dbReference>
<evidence type="ECO:0000256" key="3">
    <source>
        <dbReference type="ARBA" id="ARBA00022741"/>
    </source>
</evidence>
<accession>A0A0A9WZU1</accession>
<dbReference type="PANTHER" id="PTHR12172">
    <property type="entry name" value="CELL CYCLE CHECKPOINT PROTEIN RAD17"/>
    <property type="match status" value="1"/>
</dbReference>
<dbReference type="InterPro" id="IPR027417">
    <property type="entry name" value="P-loop_NTPase"/>
</dbReference>
<evidence type="ECO:0000313" key="8">
    <source>
        <dbReference type="EMBL" id="JAG12946.1"/>
    </source>
</evidence>
<dbReference type="EMBL" id="GBHO01030658">
    <property type="protein sequence ID" value="JAG12946.1"/>
    <property type="molecule type" value="Transcribed_RNA"/>
</dbReference>
<keyword evidence="7" id="KW-0131">Cell cycle</keyword>
<comment type="similarity">
    <text evidence="2">Belongs to the rad17/RAD24 family.</text>
</comment>
<evidence type="ECO:0000256" key="6">
    <source>
        <dbReference type="ARBA" id="ARBA00023242"/>
    </source>
</evidence>
<dbReference type="GO" id="GO:0003682">
    <property type="term" value="F:chromatin binding"/>
    <property type="evidence" value="ECO:0007669"/>
    <property type="project" value="TreeGrafter"/>
</dbReference>
<dbReference type="GO" id="GO:0006281">
    <property type="term" value="P:DNA repair"/>
    <property type="evidence" value="ECO:0007669"/>
    <property type="project" value="InterPro"/>
</dbReference>
<evidence type="ECO:0000256" key="7">
    <source>
        <dbReference type="ARBA" id="ARBA00023306"/>
    </source>
</evidence>
<dbReference type="PANTHER" id="PTHR12172:SF0">
    <property type="entry name" value="CELL CYCLE CHECKPOINT PROTEIN RAD17"/>
    <property type="match status" value="1"/>
</dbReference>
<dbReference type="Gene3D" id="3.40.50.300">
    <property type="entry name" value="P-loop containing nucleotide triphosphate hydrolases"/>
    <property type="match status" value="1"/>
</dbReference>
<dbReference type="AlphaFoldDB" id="A0A0A9WZU1"/>
<dbReference type="SUPFAM" id="SSF52540">
    <property type="entry name" value="P-loop containing nucleoside triphosphate hydrolases"/>
    <property type="match status" value="1"/>
</dbReference>
<dbReference type="GO" id="GO:0003689">
    <property type="term" value="F:DNA clamp loader activity"/>
    <property type="evidence" value="ECO:0007669"/>
    <property type="project" value="TreeGrafter"/>
</dbReference>
<dbReference type="GO" id="GO:0000077">
    <property type="term" value="P:DNA damage checkpoint signaling"/>
    <property type="evidence" value="ECO:0007669"/>
    <property type="project" value="TreeGrafter"/>
</dbReference>
<keyword evidence="3" id="KW-0547">Nucleotide-binding</keyword>
<comment type="subcellular location">
    <subcellularLocation>
        <location evidence="1">Nucleus</location>
    </subcellularLocation>
</comment>
<reference evidence="8" key="1">
    <citation type="journal article" date="2014" name="PLoS ONE">
        <title>Transcriptome-Based Identification of ABC Transporters in the Western Tarnished Plant Bug Lygus hesperus.</title>
        <authorList>
            <person name="Hull J.J."/>
            <person name="Chaney K."/>
            <person name="Geib S.M."/>
            <person name="Fabrick J.A."/>
            <person name="Brent C.S."/>
            <person name="Walsh D."/>
            <person name="Lavine L.C."/>
        </authorList>
    </citation>
    <scope>NUCLEOTIDE SEQUENCE</scope>
</reference>
<gene>
    <name evidence="8" type="primary">RAD17</name>
    <name evidence="8" type="ORF">CM83_59252</name>
</gene>
<keyword evidence="5" id="KW-0067">ATP-binding</keyword>
<evidence type="ECO:0000256" key="5">
    <source>
        <dbReference type="ARBA" id="ARBA00022840"/>
    </source>
</evidence>
<proteinExistence type="inferred from homology"/>
<keyword evidence="4" id="KW-0227">DNA damage</keyword>
<protein>
    <submittedName>
        <fullName evidence="8">Cell cycle checkpoint protein RAD17</fullName>
    </submittedName>
</protein>
<dbReference type="GO" id="GO:0033314">
    <property type="term" value="P:mitotic DNA replication checkpoint signaling"/>
    <property type="evidence" value="ECO:0007669"/>
    <property type="project" value="TreeGrafter"/>
</dbReference>
<evidence type="ECO:0000256" key="4">
    <source>
        <dbReference type="ARBA" id="ARBA00022763"/>
    </source>
</evidence>
<organism evidence="8">
    <name type="scientific">Lygus hesperus</name>
    <name type="common">Western plant bug</name>
    <dbReference type="NCBI Taxonomy" id="30085"/>
    <lineage>
        <taxon>Eukaryota</taxon>
        <taxon>Metazoa</taxon>
        <taxon>Ecdysozoa</taxon>
        <taxon>Arthropoda</taxon>
        <taxon>Hexapoda</taxon>
        <taxon>Insecta</taxon>
        <taxon>Pterygota</taxon>
        <taxon>Neoptera</taxon>
        <taxon>Paraneoptera</taxon>
        <taxon>Hemiptera</taxon>
        <taxon>Heteroptera</taxon>
        <taxon>Panheteroptera</taxon>
        <taxon>Cimicomorpha</taxon>
        <taxon>Miridae</taxon>
        <taxon>Mirini</taxon>
        <taxon>Lygus</taxon>
    </lineage>
</organism>
<dbReference type="Pfam" id="PF03215">
    <property type="entry name" value="Rad17"/>
    <property type="match status" value="1"/>
</dbReference>
<keyword evidence="6" id="KW-0539">Nucleus</keyword>
<reference evidence="8" key="2">
    <citation type="submission" date="2014-07" db="EMBL/GenBank/DDBJ databases">
        <authorList>
            <person name="Hull J."/>
        </authorList>
    </citation>
    <scope>NUCLEOTIDE SEQUENCE</scope>
</reference>
<sequence length="439" mass="49582">MSWVQSKFTDYAVPPCKKRKFESSNSNGKTTVTTPVVDLSYVDEKPKWRPKVKSDLVVNSKKIGEVESWLLNCKTTKEPSILLMTGHPGCGKLTTLRVLCSGLKINLIEWLPQIAQRKYDPEGGEFCQSLSSIFEEFIVRATRYTNVLNAMSSRIVAVKDIPNCYLREPITFHTFLNKYARVHDVHLAFILTDVTVVRSLFPDHVKHSLNVTTVVFNPITQKGVKDVLKISFPLKCHSHVDAISASCNGDLRKAITSLEFASKTGNLPLKKSKSSTLKNDDKRDFLDIFHGLGRILYSKREKGKLVHDPITVGESFFTSPELFVGMLHENYLHTYSSIHDVAKAGEYLSSAEILLRDMMDISRCLSLTIASCGIMTNNSAPIKKFQQMNKPRKVMNVVSEFRSRFSDSNVFLDVATYGRAIPSYAQENNDWLSRINELK</sequence>